<dbReference type="PANTHER" id="PTHR30158:SF10">
    <property type="entry name" value="CATION EFFLUX PUMP"/>
    <property type="match status" value="1"/>
</dbReference>
<dbReference type="KEGG" id="luo:HHL09_15480"/>
<comment type="subcellular location">
    <subcellularLocation>
        <location evidence="1">Cell envelope</location>
    </subcellularLocation>
</comment>
<feature type="domain" description="Multidrug resistance protein MdtA-like beta-barrel" evidence="7">
    <location>
        <begin position="265"/>
        <end position="326"/>
    </location>
</feature>
<feature type="transmembrane region" description="Helical" evidence="4">
    <location>
        <begin position="27"/>
        <end position="44"/>
    </location>
</feature>
<dbReference type="PANTHER" id="PTHR30158">
    <property type="entry name" value="ACRA/E-RELATED COMPONENT OF DRUG EFFLUX TRANSPORTER"/>
    <property type="match status" value="1"/>
</dbReference>
<evidence type="ECO:0000259" key="8">
    <source>
        <dbReference type="Pfam" id="PF25967"/>
    </source>
</evidence>
<keyword evidence="3" id="KW-0175">Coiled coil</keyword>
<proteinExistence type="inferred from homology"/>
<dbReference type="Pfam" id="PF25876">
    <property type="entry name" value="HH_MFP_RND"/>
    <property type="match status" value="1"/>
</dbReference>
<feature type="domain" description="Multidrug resistance protein MdtA-like C-terminal permuted SH3" evidence="8">
    <location>
        <begin position="337"/>
        <end position="392"/>
    </location>
</feature>
<dbReference type="AlphaFoldDB" id="A0A858RL68"/>
<dbReference type="Gene3D" id="2.40.50.100">
    <property type="match status" value="1"/>
</dbReference>
<organism evidence="9 10">
    <name type="scientific">Luteolibacter luteus</name>
    <dbReference type="NCBI Taxonomy" id="2728835"/>
    <lineage>
        <taxon>Bacteria</taxon>
        <taxon>Pseudomonadati</taxon>
        <taxon>Verrucomicrobiota</taxon>
        <taxon>Verrucomicrobiia</taxon>
        <taxon>Verrucomicrobiales</taxon>
        <taxon>Verrucomicrobiaceae</taxon>
        <taxon>Luteolibacter</taxon>
    </lineage>
</organism>
<dbReference type="GO" id="GO:0005886">
    <property type="term" value="C:plasma membrane"/>
    <property type="evidence" value="ECO:0007669"/>
    <property type="project" value="TreeGrafter"/>
</dbReference>
<dbReference type="Pfam" id="PF25967">
    <property type="entry name" value="RND-MFP_C"/>
    <property type="match status" value="1"/>
</dbReference>
<evidence type="ECO:0000259" key="5">
    <source>
        <dbReference type="Pfam" id="PF25876"/>
    </source>
</evidence>
<dbReference type="NCBIfam" id="TIGR01730">
    <property type="entry name" value="RND_mfp"/>
    <property type="match status" value="1"/>
</dbReference>
<dbReference type="Gene3D" id="1.10.287.470">
    <property type="entry name" value="Helix hairpin bin"/>
    <property type="match status" value="1"/>
</dbReference>
<accession>A0A858RL68</accession>
<evidence type="ECO:0000313" key="10">
    <source>
        <dbReference type="Proteomes" id="UP000501812"/>
    </source>
</evidence>
<dbReference type="Proteomes" id="UP000501812">
    <property type="component" value="Chromosome"/>
</dbReference>
<gene>
    <name evidence="9" type="ORF">HHL09_15480</name>
</gene>
<evidence type="ECO:0000313" key="9">
    <source>
        <dbReference type="EMBL" id="QJE97129.1"/>
    </source>
</evidence>
<comment type="similarity">
    <text evidence="2">Belongs to the membrane fusion protein (MFP) (TC 8.A.1) family.</text>
</comment>
<dbReference type="SUPFAM" id="SSF111369">
    <property type="entry name" value="HlyD-like secretion proteins"/>
    <property type="match status" value="1"/>
</dbReference>
<dbReference type="GO" id="GO:0022857">
    <property type="term" value="F:transmembrane transporter activity"/>
    <property type="evidence" value="ECO:0007669"/>
    <property type="project" value="InterPro"/>
</dbReference>
<dbReference type="Pfam" id="PF25944">
    <property type="entry name" value="Beta-barrel_RND"/>
    <property type="match status" value="1"/>
</dbReference>
<dbReference type="Gene3D" id="2.40.30.170">
    <property type="match status" value="1"/>
</dbReference>
<keyword evidence="10" id="KW-1185">Reference proteome</keyword>
<dbReference type="Gene3D" id="2.40.420.20">
    <property type="match status" value="1"/>
</dbReference>
<evidence type="ECO:0000259" key="6">
    <source>
        <dbReference type="Pfam" id="PF25917"/>
    </source>
</evidence>
<evidence type="ECO:0000256" key="3">
    <source>
        <dbReference type="SAM" id="Coils"/>
    </source>
</evidence>
<dbReference type="EMBL" id="CP051774">
    <property type="protein sequence ID" value="QJE97129.1"/>
    <property type="molecule type" value="Genomic_DNA"/>
</dbReference>
<keyword evidence="4" id="KW-0812">Transmembrane</keyword>
<dbReference type="GO" id="GO:0030313">
    <property type="term" value="C:cell envelope"/>
    <property type="evidence" value="ECO:0007669"/>
    <property type="project" value="UniProtKB-SubCell"/>
</dbReference>
<feature type="domain" description="Multidrug resistance protein MdtA-like barrel-sandwich hybrid" evidence="6">
    <location>
        <begin position="89"/>
        <end position="223"/>
    </location>
</feature>
<dbReference type="InterPro" id="IPR006143">
    <property type="entry name" value="RND_pump_MFP"/>
</dbReference>
<dbReference type="InterPro" id="IPR058626">
    <property type="entry name" value="MdtA-like_b-barrel"/>
</dbReference>
<reference evidence="9 10" key="1">
    <citation type="submission" date="2020-04" db="EMBL/GenBank/DDBJ databases">
        <title>Luteolibacter sp. G-1-1-1 isolated from soil.</title>
        <authorList>
            <person name="Dahal R.H."/>
        </authorList>
    </citation>
    <scope>NUCLEOTIDE SEQUENCE [LARGE SCALE GENOMIC DNA]</scope>
    <source>
        <strain evidence="9 10">G-1-1-1</strain>
    </source>
</reference>
<name>A0A858RL68_9BACT</name>
<evidence type="ECO:0000256" key="1">
    <source>
        <dbReference type="ARBA" id="ARBA00004196"/>
    </source>
</evidence>
<evidence type="ECO:0000256" key="2">
    <source>
        <dbReference type="ARBA" id="ARBA00009477"/>
    </source>
</evidence>
<evidence type="ECO:0000256" key="4">
    <source>
        <dbReference type="SAM" id="Phobius"/>
    </source>
</evidence>
<feature type="domain" description="Multidrug resistance protein MdtA-like alpha-helical hairpin" evidence="5">
    <location>
        <begin position="133"/>
        <end position="199"/>
    </location>
</feature>
<feature type="coiled-coil region" evidence="3">
    <location>
        <begin position="165"/>
        <end position="195"/>
    </location>
</feature>
<dbReference type="Pfam" id="PF25917">
    <property type="entry name" value="BSH_RND"/>
    <property type="match status" value="1"/>
</dbReference>
<dbReference type="RefSeq" id="WP_169455529.1">
    <property type="nucleotide sequence ID" value="NZ_CP051774.1"/>
</dbReference>
<sequence>MNTPEEETEERLPEDQDIPASRFHTRLIMMLFGIGALAVGFHYVPQAFAAESKPAAEVSAPLPQVTVAPVEQQTVTDHRELLGRVDARETVEIRPRVSGHIDEVLMKAGQIVEKGQILFRIDPRWYKAQADLAEAAVERAKVRVGIAESEAKRTAGLVSARAVSVEESETRNSRLAEARTELQSAEAALATAKLDLEYTVVRAPIRGKVSRELVTAGNLVSGNPGGASLLTTIVSTGDVYVYADVDETTSLTFDRLRREGNIASQDGKVIVEMQVGDEKGFPHQGYIESADNRVDAATGTLVYRMVFPNADESLVPGLFARVRLPVSSPAPALMVSERAIGTNQSQKFVLTVAADNTVAYRTVKLGPVLNGKRVIREGIQNGDRVIVNGLQRVTAGMIVDPAVAVN</sequence>
<dbReference type="InterPro" id="IPR058625">
    <property type="entry name" value="MdtA-like_BSH"/>
</dbReference>
<dbReference type="FunFam" id="2.40.420.20:FF:000001">
    <property type="entry name" value="Efflux RND transporter periplasmic adaptor subunit"/>
    <property type="match status" value="1"/>
</dbReference>
<dbReference type="InterPro" id="IPR058627">
    <property type="entry name" value="MdtA-like_C"/>
</dbReference>
<keyword evidence="4" id="KW-1133">Transmembrane helix</keyword>
<protein>
    <submittedName>
        <fullName evidence="9">Efflux RND transporter periplasmic adaptor subunit</fullName>
    </submittedName>
</protein>
<dbReference type="InterPro" id="IPR058624">
    <property type="entry name" value="MdtA-like_HH"/>
</dbReference>
<evidence type="ECO:0000259" key="7">
    <source>
        <dbReference type="Pfam" id="PF25944"/>
    </source>
</evidence>
<dbReference type="GO" id="GO:0046677">
    <property type="term" value="P:response to antibiotic"/>
    <property type="evidence" value="ECO:0007669"/>
    <property type="project" value="TreeGrafter"/>
</dbReference>
<keyword evidence="4" id="KW-0472">Membrane</keyword>